<name>G7YP28_CLOSI</name>
<dbReference type="PANTHER" id="PTHR33539:SF1">
    <property type="entry name" value="UPF0764 PROTEIN C16ORF89"/>
    <property type="match status" value="1"/>
</dbReference>
<evidence type="ECO:0000313" key="1">
    <source>
        <dbReference type="EMBL" id="GAA54709.1"/>
    </source>
</evidence>
<dbReference type="Pfam" id="PF15882">
    <property type="entry name" value="DUF4735"/>
    <property type="match status" value="1"/>
</dbReference>
<dbReference type="InterPro" id="IPR031751">
    <property type="entry name" value="DUF4735"/>
</dbReference>
<accession>G7YP28</accession>
<dbReference type="Proteomes" id="UP000008909">
    <property type="component" value="Unassembled WGS sequence"/>
</dbReference>
<dbReference type="EMBL" id="DF143915">
    <property type="protein sequence ID" value="GAA54709.1"/>
    <property type="molecule type" value="Genomic_DNA"/>
</dbReference>
<gene>
    <name evidence="1" type="ORF">CLF_105007</name>
</gene>
<reference evidence="1" key="1">
    <citation type="journal article" date="2011" name="Genome Biol.">
        <title>The draft genome of the carcinogenic human liver fluke Clonorchis sinensis.</title>
        <authorList>
            <person name="Wang X."/>
            <person name="Chen W."/>
            <person name="Huang Y."/>
            <person name="Sun J."/>
            <person name="Men J."/>
            <person name="Liu H."/>
            <person name="Luo F."/>
            <person name="Guo L."/>
            <person name="Lv X."/>
            <person name="Deng C."/>
            <person name="Zhou C."/>
            <person name="Fan Y."/>
            <person name="Li X."/>
            <person name="Huang L."/>
            <person name="Hu Y."/>
            <person name="Liang C."/>
            <person name="Hu X."/>
            <person name="Xu J."/>
            <person name="Yu X."/>
        </authorList>
    </citation>
    <scope>NUCLEOTIDE SEQUENCE [LARGE SCALE GENOMIC DNA]</scope>
    <source>
        <strain evidence="1">Henan</strain>
    </source>
</reference>
<protein>
    <submittedName>
        <fullName evidence="1">Uncharacterized protein</fullName>
    </submittedName>
</protein>
<keyword evidence="2" id="KW-1185">Reference proteome</keyword>
<dbReference type="AlphaFoldDB" id="G7YP28"/>
<sequence length="140" mass="16036">MPQAKLPVVRNEAAILLRYEFTSYCKTPEDNSAIKQKDEVYFEKLSPILQLDWSPKFPSVLPVSESYNQWASPVDGVFTEDISDNCLYELFKLNLTEQRCRLSFACRSALLTRNLGGYEATHTVLYLTVIELVDHLIIIS</sequence>
<dbReference type="GO" id="GO:0016020">
    <property type="term" value="C:membrane"/>
    <property type="evidence" value="ECO:0007669"/>
    <property type="project" value="TreeGrafter"/>
</dbReference>
<organism evidence="1 2">
    <name type="scientific">Clonorchis sinensis</name>
    <name type="common">Chinese liver fluke</name>
    <dbReference type="NCBI Taxonomy" id="79923"/>
    <lineage>
        <taxon>Eukaryota</taxon>
        <taxon>Metazoa</taxon>
        <taxon>Spiralia</taxon>
        <taxon>Lophotrochozoa</taxon>
        <taxon>Platyhelminthes</taxon>
        <taxon>Trematoda</taxon>
        <taxon>Digenea</taxon>
        <taxon>Opisthorchiida</taxon>
        <taxon>Opisthorchiata</taxon>
        <taxon>Opisthorchiidae</taxon>
        <taxon>Clonorchis</taxon>
    </lineage>
</organism>
<dbReference type="GO" id="GO:0005829">
    <property type="term" value="C:cytosol"/>
    <property type="evidence" value="ECO:0007669"/>
    <property type="project" value="TreeGrafter"/>
</dbReference>
<dbReference type="PANTHER" id="PTHR33539">
    <property type="entry name" value="UPF0764 PROTEIN C16ORF89"/>
    <property type="match status" value="1"/>
</dbReference>
<reference key="2">
    <citation type="submission" date="2011-10" db="EMBL/GenBank/DDBJ databases">
        <title>The genome and transcriptome sequence of Clonorchis sinensis provide insights into the carcinogenic liver fluke.</title>
        <authorList>
            <person name="Wang X."/>
            <person name="Huang Y."/>
            <person name="Chen W."/>
            <person name="Liu H."/>
            <person name="Guo L."/>
            <person name="Chen Y."/>
            <person name="Luo F."/>
            <person name="Zhou W."/>
            <person name="Sun J."/>
            <person name="Mao Q."/>
            <person name="Liang P."/>
            <person name="Zhou C."/>
            <person name="Tian Y."/>
            <person name="Men J."/>
            <person name="Lv X."/>
            <person name="Huang L."/>
            <person name="Zhou J."/>
            <person name="Hu Y."/>
            <person name="Li R."/>
            <person name="Zhang F."/>
            <person name="Lei H."/>
            <person name="Li X."/>
            <person name="Hu X."/>
            <person name="Liang C."/>
            <person name="Xu J."/>
            <person name="Wu Z."/>
            <person name="Yu X."/>
        </authorList>
    </citation>
    <scope>NUCLEOTIDE SEQUENCE</scope>
    <source>
        <strain>Henan</strain>
    </source>
</reference>
<proteinExistence type="predicted"/>
<evidence type="ECO:0000313" key="2">
    <source>
        <dbReference type="Proteomes" id="UP000008909"/>
    </source>
</evidence>